<dbReference type="InterPro" id="IPR041489">
    <property type="entry name" value="PDZ_6"/>
</dbReference>
<feature type="domain" description="PDZ" evidence="3">
    <location>
        <begin position="207"/>
        <end position="278"/>
    </location>
</feature>
<dbReference type="SUPFAM" id="SSF50156">
    <property type="entry name" value="PDZ domain-like"/>
    <property type="match status" value="2"/>
</dbReference>
<dbReference type="PANTHER" id="PTHR43343:SF3">
    <property type="entry name" value="PROTEASE DO-LIKE 8, CHLOROPLASTIC"/>
    <property type="match status" value="1"/>
</dbReference>
<dbReference type="InterPro" id="IPR001940">
    <property type="entry name" value="Peptidase_S1C"/>
</dbReference>
<dbReference type="InterPro" id="IPR051201">
    <property type="entry name" value="Chloro_Bact_Ser_Proteases"/>
</dbReference>
<sequence length="431" mass="46124">MRVLPRFVLFMVLPLWLFAMPQMAKAMASMRPAIDATFVIRSNDLEERLLGSGFRFLRPGLAVTNAHVVGNESTVLIVDVHGAREVATVVARDPVRDIAILSVSESDTYLRPTPAGTTDLGQVVYAIGAPYGVEFSLSRGIISALERQIEANVPMRMIQHDAAVNPGSSGGPLMDMSGRLVGMNSQIADGFRNFIGIAYAIPTEALVAAIARLEQGGETDLPRMGLRTRPVSPKVAAAMDLEDRSGILVDSVSAGSAADRAGMKPGDILREVGGRPLEKIGDLAFALEAVAGRPEFEVIVERSGREESLTVTTAGETPTSAVRHGEPARRSEYGFDETGMKIGSDGWIDSVTELSLAHYEGLLAGDRIVAVNGVTVVDGLFESFRITRPVLLLVEVSDGSTKHVILDPWARPGRLRPVSGANVLDESVVLF</sequence>
<name>A0A1I4K2G6_9RHOB</name>
<dbReference type="Gene3D" id="2.40.10.120">
    <property type="match status" value="1"/>
</dbReference>
<evidence type="ECO:0000313" key="5">
    <source>
        <dbReference type="Proteomes" id="UP000199144"/>
    </source>
</evidence>
<dbReference type="STRING" id="254406.SAMN04488042_1011277"/>
<keyword evidence="1 4" id="KW-0645">Protease</keyword>
<organism evidence="4 5">
    <name type="scientific">Shimia aestuarii</name>
    <dbReference type="NCBI Taxonomy" id="254406"/>
    <lineage>
        <taxon>Bacteria</taxon>
        <taxon>Pseudomonadati</taxon>
        <taxon>Pseudomonadota</taxon>
        <taxon>Alphaproteobacteria</taxon>
        <taxon>Rhodobacterales</taxon>
        <taxon>Roseobacteraceae</taxon>
    </lineage>
</organism>
<dbReference type="GO" id="GO:0006508">
    <property type="term" value="P:proteolysis"/>
    <property type="evidence" value="ECO:0007669"/>
    <property type="project" value="UniProtKB-KW"/>
</dbReference>
<dbReference type="PANTHER" id="PTHR43343">
    <property type="entry name" value="PEPTIDASE S12"/>
    <property type="match status" value="1"/>
</dbReference>
<keyword evidence="2" id="KW-0378">Hydrolase</keyword>
<dbReference type="EMBL" id="FOTQ01000001">
    <property type="protein sequence ID" value="SFL72723.1"/>
    <property type="molecule type" value="Genomic_DNA"/>
</dbReference>
<evidence type="ECO:0000256" key="2">
    <source>
        <dbReference type="ARBA" id="ARBA00022801"/>
    </source>
</evidence>
<accession>A0A1I4K2G6</accession>
<proteinExistence type="predicted"/>
<gene>
    <name evidence="4" type="ORF">SAMN04488042_1011277</name>
</gene>
<dbReference type="PRINTS" id="PR00834">
    <property type="entry name" value="PROTEASES2C"/>
</dbReference>
<dbReference type="AlphaFoldDB" id="A0A1I4K2G6"/>
<dbReference type="Pfam" id="PF17820">
    <property type="entry name" value="PDZ_6"/>
    <property type="match status" value="1"/>
</dbReference>
<dbReference type="InterPro" id="IPR036034">
    <property type="entry name" value="PDZ_sf"/>
</dbReference>
<dbReference type="GO" id="GO:0004252">
    <property type="term" value="F:serine-type endopeptidase activity"/>
    <property type="evidence" value="ECO:0007669"/>
    <property type="project" value="InterPro"/>
</dbReference>
<protein>
    <submittedName>
        <fullName evidence="4">Serine protease Do</fullName>
    </submittedName>
</protein>
<dbReference type="InterPro" id="IPR009003">
    <property type="entry name" value="Peptidase_S1_PA"/>
</dbReference>
<dbReference type="Proteomes" id="UP000199144">
    <property type="component" value="Unassembled WGS sequence"/>
</dbReference>
<dbReference type="SMART" id="SM00228">
    <property type="entry name" value="PDZ"/>
    <property type="match status" value="2"/>
</dbReference>
<dbReference type="Pfam" id="PF13365">
    <property type="entry name" value="Trypsin_2"/>
    <property type="match status" value="1"/>
</dbReference>
<evidence type="ECO:0000256" key="1">
    <source>
        <dbReference type="ARBA" id="ARBA00022670"/>
    </source>
</evidence>
<evidence type="ECO:0000259" key="3">
    <source>
        <dbReference type="PROSITE" id="PS50106"/>
    </source>
</evidence>
<evidence type="ECO:0000313" key="4">
    <source>
        <dbReference type="EMBL" id="SFL72723.1"/>
    </source>
</evidence>
<dbReference type="SUPFAM" id="SSF50494">
    <property type="entry name" value="Trypsin-like serine proteases"/>
    <property type="match status" value="1"/>
</dbReference>
<reference evidence="4 5" key="1">
    <citation type="submission" date="2016-10" db="EMBL/GenBank/DDBJ databases">
        <authorList>
            <person name="de Groot N.N."/>
        </authorList>
    </citation>
    <scope>NUCLEOTIDE SEQUENCE [LARGE SCALE GENOMIC DNA]</scope>
    <source>
        <strain evidence="4 5">DSM 15283</strain>
    </source>
</reference>
<keyword evidence="5" id="KW-1185">Reference proteome</keyword>
<dbReference type="Gene3D" id="2.30.42.10">
    <property type="match status" value="2"/>
</dbReference>
<dbReference type="PROSITE" id="PS50106">
    <property type="entry name" value="PDZ"/>
    <property type="match status" value="1"/>
</dbReference>
<dbReference type="InterPro" id="IPR001478">
    <property type="entry name" value="PDZ"/>
</dbReference>